<keyword evidence="1" id="KW-1133">Transmembrane helix</keyword>
<dbReference type="AlphaFoldDB" id="A0A7C2S6K7"/>
<accession>A0A7C2S6K7</accession>
<keyword evidence="1" id="KW-0472">Membrane</keyword>
<feature type="transmembrane region" description="Helical" evidence="1">
    <location>
        <begin position="123"/>
        <end position="142"/>
    </location>
</feature>
<evidence type="ECO:0000256" key="1">
    <source>
        <dbReference type="SAM" id="Phobius"/>
    </source>
</evidence>
<feature type="transmembrane region" description="Helical" evidence="1">
    <location>
        <begin position="15"/>
        <end position="36"/>
    </location>
</feature>
<keyword evidence="1" id="KW-0812">Transmembrane</keyword>
<protein>
    <submittedName>
        <fullName evidence="2">Metal-dependent hydrolase</fullName>
    </submittedName>
</protein>
<evidence type="ECO:0000313" key="2">
    <source>
        <dbReference type="EMBL" id="HET21405.1"/>
    </source>
</evidence>
<dbReference type="EMBL" id="DSCQ01000064">
    <property type="protein sequence ID" value="HET21405.1"/>
    <property type="molecule type" value="Genomic_DNA"/>
</dbReference>
<reference evidence="2" key="1">
    <citation type="journal article" date="2020" name="mSystems">
        <title>Genome- and Community-Level Interaction Insights into Carbon Utilization and Element Cycling Functions of Hydrothermarchaeota in Hydrothermal Sediment.</title>
        <authorList>
            <person name="Zhou Z."/>
            <person name="Liu Y."/>
            <person name="Xu W."/>
            <person name="Pan J."/>
            <person name="Luo Z.H."/>
            <person name="Li M."/>
        </authorList>
    </citation>
    <scope>NUCLEOTIDE SEQUENCE [LARGE SCALE GENOMIC DNA]</scope>
    <source>
        <strain evidence="2">SpSt-12</strain>
    </source>
</reference>
<comment type="caution">
    <text evidence="2">The sequence shown here is derived from an EMBL/GenBank/DDBJ whole genome shotgun (WGS) entry which is preliminary data.</text>
</comment>
<name>A0A7C2S6K7_ARCFL</name>
<sequence length="148" mass="16456">MEGAMNRPGHVGSTLLILSPLIPKLGVEFVALAAVFSMLPDVDMVLKVKHREYTHNFTFAAIMTLLFFFIFRYLDISGILALSVFAAVSIHIAVDALTMQKFPPFFPFYRKRVALRLFRSDNSAVNLGAFITGSVAFVYFAGGGNAWW</sequence>
<feature type="transmembrane region" description="Helical" evidence="1">
    <location>
        <begin position="57"/>
        <end position="74"/>
    </location>
</feature>
<proteinExistence type="predicted"/>
<keyword evidence="2" id="KW-0378">Hydrolase</keyword>
<organism evidence="2">
    <name type="scientific">Archaeoglobus fulgidus</name>
    <dbReference type="NCBI Taxonomy" id="2234"/>
    <lineage>
        <taxon>Archaea</taxon>
        <taxon>Methanobacteriati</taxon>
        <taxon>Methanobacteriota</taxon>
        <taxon>Archaeoglobi</taxon>
        <taxon>Archaeoglobales</taxon>
        <taxon>Archaeoglobaceae</taxon>
        <taxon>Archaeoglobus</taxon>
    </lineage>
</organism>
<dbReference type="InterPro" id="IPR007404">
    <property type="entry name" value="YdjM-like"/>
</dbReference>
<feature type="transmembrane region" description="Helical" evidence="1">
    <location>
        <begin position="80"/>
        <end position="102"/>
    </location>
</feature>
<gene>
    <name evidence="2" type="ORF">ENN70_04845</name>
</gene>
<dbReference type="GO" id="GO:0016787">
    <property type="term" value="F:hydrolase activity"/>
    <property type="evidence" value="ECO:0007669"/>
    <property type="project" value="UniProtKB-KW"/>
</dbReference>
<dbReference type="Pfam" id="PF04307">
    <property type="entry name" value="YdjM"/>
    <property type="match status" value="1"/>
</dbReference>